<comment type="caution">
    <text evidence="4">The sequence shown here is derived from an EMBL/GenBank/DDBJ whole genome shotgun (WGS) entry which is preliminary data.</text>
</comment>
<dbReference type="AlphaFoldDB" id="A0A3D8PHA1"/>
<accession>A0A3D8PHA1</accession>
<keyword evidence="5" id="KW-1185">Reference proteome</keyword>
<evidence type="ECO:0000256" key="1">
    <source>
        <dbReference type="ARBA" id="ARBA00006336"/>
    </source>
</evidence>
<dbReference type="Proteomes" id="UP000256520">
    <property type="component" value="Unassembled WGS sequence"/>
</dbReference>
<comment type="similarity">
    <text evidence="1">Belongs to the isochorismatase family.</text>
</comment>
<dbReference type="Pfam" id="PF00857">
    <property type="entry name" value="Isochorismatase"/>
    <property type="match status" value="1"/>
</dbReference>
<dbReference type="PANTHER" id="PTHR43540">
    <property type="entry name" value="PEROXYUREIDOACRYLATE/UREIDOACRYLATE AMIDOHYDROLASE-RELATED"/>
    <property type="match status" value="1"/>
</dbReference>
<evidence type="ECO:0000313" key="4">
    <source>
        <dbReference type="EMBL" id="RDW15032.1"/>
    </source>
</evidence>
<keyword evidence="2" id="KW-0378">Hydrolase</keyword>
<reference evidence="5" key="1">
    <citation type="submission" date="2017-11" db="EMBL/GenBank/DDBJ databases">
        <authorList>
            <person name="Zhu W."/>
        </authorList>
    </citation>
    <scope>NUCLEOTIDE SEQUENCE [LARGE SCALE GENOMIC DNA]</scope>
    <source>
        <strain evidence="5">CAU 1051</strain>
    </source>
</reference>
<dbReference type="Gene3D" id="3.40.50.850">
    <property type="entry name" value="Isochorismatase-like"/>
    <property type="match status" value="1"/>
</dbReference>
<proteinExistence type="inferred from homology"/>
<organism evidence="4 5">
    <name type="scientific">Oceanobacillus chungangensis</name>
    <dbReference type="NCBI Taxonomy" id="1229152"/>
    <lineage>
        <taxon>Bacteria</taxon>
        <taxon>Bacillati</taxon>
        <taxon>Bacillota</taxon>
        <taxon>Bacilli</taxon>
        <taxon>Bacillales</taxon>
        <taxon>Bacillaceae</taxon>
        <taxon>Oceanobacillus</taxon>
    </lineage>
</organism>
<evidence type="ECO:0000259" key="3">
    <source>
        <dbReference type="Pfam" id="PF00857"/>
    </source>
</evidence>
<dbReference type="InterPro" id="IPR050272">
    <property type="entry name" value="Isochorismatase-like_hydrls"/>
</dbReference>
<sequence length="185" mass="20541">MGKRALINVDYTYDFVAEDGALTAGKPGQEIEDKVVALTKEFIEAGDYVAFAIDIHYEGDKLHPETALFPPHNIAGTQGRDLYGKLADVYEENKHKENVYYYDKTRYSAFAGTDLEIKLRERGIDEVHIIGVCTDICVLHTAVDAYNKGFKIVVHKDAVASFNQAGHDWALGHFVNSLGAEVMEG</sequence>
<evidence type="ECO:0000256" key="2">
    <source>
        <dbReference type="ARBA" id="ARBA00022801"/>
    </source>
</evidence>
<dbReference type="PANTHER" id="PTHR43540:SF10">
    <property type="entry name" value="ISOCHORISMATASE"/>
    <property type="match status" value="1"/>
</dbReference>
<name>A0A3D8PHA1_9BACI</name>
<dbReference type="OrthoDB" id="9796485at2"/>
<dbReference type="InterPro" id="IPR000868">
    <property type="entry name" value="Isochorismatase-like_dom"/>
</dbReference>
<dbReference type="RefSeq" id="WP_115751357.1">
    <property type="nucleotide sequence ID" value="NZ_PIOD01000029.1"/>
</dbReference>
<protein>
    <submittedName>
        <fullName evidence="4">Isochorismatase</fullName>
    </submittedName>
</protein>
<dbReference type="InterPro" id="IPR036380">
    <property type="entry name" value="Isochorismatase-like_sf"/>
</dbReference>
<evidence type="ECO:0000313" key="5">
    <source>
        <dbReference type="Proteomes" id="UP000256520"/>
    </source>
</evidence>
<dbReference type="EMBL" id="PIOD01000029">
    <property type="protein sequence ID" value="RDW15032.1"/>
    <property type="molecule type" value="Genomic_DNA"/>
</dbReference>
<gene>
    <name evidence="4" type="ORF">CWR45_18610</name>
</gene>
<dbReference type="SUPFAM" id="SSF52499">
    <property type="entry name" value="Isochorismatase-like hydrolases"/>
    <property type="match status" value="1"/>
</dbReference>
<dbReference type="CDD" id="cd00431">
    <property type="entry name" value="cysteine_hydrolases"/>
    <property type="match status" value="1"/>
</dbReference>
<dbReference type="GO" id="GO:0016787">
    <property type="term" value="F:hydrolase activity"/>
    <property type="evidence" value="ECO:0007669"/>
    <property type="project" value="UniProtKB-KW"/>
</dbReference>
<feature type="domain" description="Isochorismatase-like" evidence="3">
    <location>
        <begin position="5"/>
        <end position="183"/>
    </location>
</feature>